<accession>M4VBL9</accession>
<protein>
    <submittedName>
        <fullName evidence="2">Uncharacterized protein</fullName>
    </submittedName>
</protein>
<evidence type="ECO:0000313" key="3">
    <source>
        <dbReference type="Proteomes" id="UP000012040"/>
    </source>
</evidence>
<dbReference type="PATRIC" id="fig|1184267.3.peg.1685"/>
<dbReference type="EMBL" id="CP003537">
    <property type="protein sequence ID" value="AGH95880.1"/>
    <property type="molecule type" value="Genomic_DNA"/>
</dbReference>
<dbReference type="Proteomes" id="UP000012040">
    <property type="component" value="Chromosome"/>
</dbReference>
<dbReference type="RefSeq" id="WP_015470370.1">
    <property type="nucleotide sequence ID" value="NC_020813.1"/>
</dbReference>
<dbReference type="AlphaFoldDB" id="M4VBL9"/>
<feature type="compositionally biased region" description="Acidic residues" evidence="1">
    <location>
        <begin position="28"/>
        <end position="40"/>
    </location>
</feature>
<sequence length="190" mass="21957">MSTTDITAAINKNVDEKEFKKIEREIDTDNDDLDSDDESSESLRAREEAEAALELEKLAQAGGFNFDEENDFDFDAVDNILDLNEASFPQFTLAKNKARFLRMVSWYRQKEEWIEVAPVSGVTKLFKQQSKELEGIRASKMDYEMELETGTLTPSQRSYRRDELKMCKVQEKMAVHLISKLQVKIKSGRR</sequence>
<dbReference type="HOGENOM" id="CLU_1500703_0_0_7"/>
<keyword evidence="3" id="KW-1185">Reference proteome</keyword>
<dbReference type="eggNOG" id="ENOG5032DM8">
    <property type="taxonomic scope" value="Bacteria"/>
</dbReference>
<dbReference type="KEGG" id="bex:A11Q_1664"/>
<gene>
    <name evidence="2" type="ORF">A11Q_1664</name>
</gene>
<dbReference type="STRING" id="1184267.A11Q_1664"/>
<name>M4VBL9_9BACT</name>
<organism evidence="2 3">
    <name type="scientific">Pseudobdellovibrio exovorus JSS</name>
    <dbReference type="NCBI Taxonomy" id="1184267"/>
    <lineage>
        <taxon>Bacteria</taxon>
        <taxon>Pseudomonadati</taxon>
        <taxon>Bdellovibrionota</taxon>
        <taxon>Bdellovibrionia</taxon>
        <taxon>Bdellovibrionales</taxon>
        <taxon>Pseudobdellovibrionaceae</taxon>
        <taxon>Pseudobdellovibrio</taxon>
    </lineage>
</organism>
<evidence type="ECO:0000256" key="1">
    <source>
        <dbReference type="SAM" id="MobiDB-lite"/>
    </source>
</evidence>
<evidence type="ECO:0000313" key="2">
    <source>
        <dbReference type="EMBL" id="AGH95880.1"/>
    </source>
</evidence>
<reference evidence="2 3" key="1">
    <citation type="journal article" date="2013" name="ISME J.">
        <title>By their genes ye shall know them: genomic signatures of predatory bacteria.</title>
        <authorList>
            <person name="Pasternak Z."/>
            <person name="Pietrokovski S."/>
            <person name="Rotem O."/>
            <person name="Gophna U."/>
            <person name="Lurie-Weinberger M.N."/>
            <person name="Jurkevitch E."/>
        </authorList>
    </citation>
    <scope>NUCLEOTIDE SEQUENCE [LARGE SCALE GENOMIC DNA]</scope>
    <source>
        <strain evidence="2 3">JSS</strain>
    </source>
</reference>
<proteinExistence type="predicted"/>
<feature type="region of interest" description="Disordered" evidence="1">
    <location>
        <begin position="23"/>
        <end position="47"/>
    </location>
</feature>